<evidence type="ECO:0000259" key="7">
    <source>
        <dbReference type="Pfam" id="PF01494"/>
    </source>
</evidence>
<protein>
    <recommendedName>
        <fullName evidence="7">FAD-binding domain-containing protein</fullName>
    </recommendedName>
</protein>
<feature type="domain" description="FAD-binding" evidence="7">
    <location>
        <begin position="25"/>
        <end position="390"/>
    </location>
</feature>
<dbReference type="PRINTS" id="PR00420">
    <property type="entry name" value="RNGMNOXGNASE"/>
</dbReference>
<dbReference type="GO" id="GO:0070189">
    <property type="term" value="P:kynurenine metabolic process"/>
    <property type="evidence" value="ECO:0007669"/>
    <property type="project" value="TreeGrafter"/>
</dbReference>
<evidence type="ECO:0000313" key="8">
    <source>
        <dbReference type="EMBL" id="CAH0369969.1"/>
    </source>
</evidence>
<dbReference type="InterPro" id="IPR036188">
    <property type="entry name" value="FAD/NAD-bd_sf"/>
</dbReference>
<keyword evidence="4" id="KW-0521">NADP</keyword>
<dbReference type="Gene3D" id="3.50.50.60">
    <property type="entry name" value="FAD/NAD(P)-binding domain"/>
    <property type="match status" value="1"/>
</dbReference>
<evidence type="ECO:0000256" key="2">
    <source>
        <dbReference type="ARBA" id="ARBA00022630"/>
    </source>
</evidence>
<evidence type="ECO:0000256" key="5">
    <source>
        <dbReference type="ARBA" id="ARBA00023002"/>
    </source>
</evidence>
<dbReference type="OrthoDB" id="655030at2759"/>
<dbReference type="EMBL" id="CAKKNE010000002">
    <property type="protein sequence ID" value="CAH0369969.1"/>
    <property type="molecule type" value="Genomic_DNA"/>
</dbReference>
<dbReference type="Proteomes" id="UP000789595">
    <property type="component" value="Unassembled WGS sequence"/>
</dbReference>
<keyword evidence="9" id="KW-1185">Reference proteome</keyword>
<evidence type="ECO:0000256" key="3">
    <source>
        <dbReference type="ARBA" id="ARBA00022827"/>
    </source>
</evidence>
<evidence type="ECO:0000313" key="9">
    <source>
        <dbReference type="Proteomes" id="UP000789595"/>
    </source>
</evidence>
<keyword evidence="3" id="KW-0274">FAD</keyword>
<dbReference type="Pfam" id="PF01494">
    <property type="entry name" value="FAD_binding_3"/>
    <property type="match status" value="1"/>
</dbReference>
<evidence type="ECO:0000256" key="1">
    <source>
        <dbReference type="ARBA" id="ARBA00001974"/>
    </source>
</evidence>
<sequence>MAEMAARDRKHQELGDALVERRRHEVTIVGAGLVGSLLAVVLRSRGYRVTVYEGRRDPREGTQENSAGRSINLVATARGLKALSTLPPDVATRLKALGTKVYGRVIHTSEGEILAQKYGKNDNEYNISLSRSKLNDFLLGEAERAGASIKFGHRLVNVKLPADSESPTQLEFTMGGGGTCLTACFGPVIGSDGAGSALRRAVPAFEASSDILAAGYKEVLLPAHCSQTLDQFGLHIWPRGDHFLMGLANKDGSFTGTLYLANEGDLSFSSLNSEEKWRQFLNEHYADALPYMDGVDKAAEQLYNNPLGMLGTVKVAPWRVGNRIAVIGDAAHAVVPFFGQGMNCGFEDVDCLAQELSTRWPPKDGTPQKLEQALESYSLRRKPNADAIAQMALENYVEMMRSTGDPVFRSRKAIEAALERDGELGASFRSRYAMVCYGGGRQKGAVGYAHALRLGEAQWGVVCDLAEGFSGSDSQEADAFLDRKRAAQLLEERVWPLQKQLGVDLATVGIGSAS</sequence>
<keyword evidence="6" id="KW-0503">Monooxygenase</keyword>
<evidence type="ECO:0000256" key="6">
    <source>
        <dbReference type="ARBA" id="ARBA00023033"/>
    </source>
</evidence>
<comment type="cofactor">
    <cofactor evidence="1">
        <name>FAD</name>
        <dbReference type="ChEBI" id="CHEBI:57692"/>
    </cofactor>
</comment>
<accession>A0A8J2WW95</accession>
<reference evidence="8" key="1">
    <citation type="submission" date="2021-11" db="EMBL/GenBank/DDBJ databases">
        <authorList>
            <consortium name="Genoscope - CEA"/>
            <person name="William W."/>
        </authorList>
    </citation>
    <scope>NUCLEOTIDE SEQUENCE</scope>
</reference>
<keyword evidence="2" id="KW-0285">Flavoprotein</keyword>
<name>A0A8J2WW95_9STRA</name>
<dbReference type="PANTHER" id="PTHR46028">
    <property type="entry name" value="KYNURENINE 3-MONOOXYGENASE"/>
    <property type="match status" value="1"/>
</dbReference>
<gene>
    <name evidence="8" type="ORF">PECAL_2P31160</name>
</gene>
<proteinExistence type="predicted"/>
<keyword evidence="5" id="KW-0560">Oxidoreductase</keyword>
<dbReference type="SUPFAM" id="SSF51905">
    <property type="entry name" value="FAD/NAD(P)-binding domain"/>
    <property type="match status" value="1"/>
</dbReference>
<dbReference type="GO" id="GO:0004502">
    <property type="term" value="F:kynurenine 3-monooxygenase activity"/>
    <property type="evidence" value="ECO:0007669"/>
    <property type="project" value="TreeGrafter"/>
</dbReference>
<comment type="caution">
    <text evidence="8">The sequence shown here is derived from an EMBL/GenBank/DDBJ whole genome shotgun (WGS) entry which is preliminary data.</text>
</comment>
<organism evidence="8 9">
    <name type="scientific">Pelagomonas calceolata</name>
    <dbReference type="NCBI Taxonomy" id="35677"/>
    <lineage>
        <taxon>Eukaryota</taxon>
        <taxon>Sar</taxon>
        <taxon>Stramenopiles</taxon>
        <taxon>Ochrophyta</taxon>
        <taxon>Pelagophyceae</taxon>
        <taxon>Pelagomonadales</taxon>
        <taxon>Pelagomonadaceae</taxon>
        <taxon>Pelagomonas</taxon>
    </lineage>
</organism>
<dbReference type="AlphaFoldDB" id="A0A8J2WW95"/>
<dbReference type="InterPro" id="IPR002938">
    <property type="entry name" value="FAD-bd"/>
</dbReference>
<evidence type="ECO:0000256" key="4">
    <source>
        <dbReference type="ARBA" id="ARBA00022857"/>
    </source>
</evidence>
<dbReference type="GO" id="GO:0071949">
    <property type="term" value="F:FAD binding"/>
    <property type="evidence" value="ECO:0007669"/>
    <property type="project" value="InterPro"/>
</dbReference>
<dbReference type="PANTHER" id="PTHR46028:SF2">
    <property type="entry name" value="KYNURENINE 3-MONOOXYGENASE"/>
    <property type="match status" value="1"/>
</dbReference>